<sequence length="300" mass="34027">MCSVLLRRSMLQPYKYVSTYCRTAVYSNCHRGPATRPRRLLAEIPYADRPRPNKKPAKCKSDWSTEGSARTCSLVTDGRTDRQRSFSNRVPFLPFGYGTLKFAVRAPHTPLIASPAPPRAGRIEIGPGPFPRDLNEHTSHQGRWSPPPMDSQLQRRHQCVANLLRVYSGRATLWSSWLQHENRPGHEYGRKVSASAVTFHRVSESSFGPLPPLITTLPFHKIFESYPRDAESGRKSSRRTVVAEFLTLLPKHILPDFFHFRLKGLRPLATRAEPTPLRGRNDDHNAACSLRHEANGFNLT</sequence>
<dbReference type="Proteomes" id="UP000299102">
    <property type="component" value="Unassembled WGS sequence"/>
</dbReference>
<keyword evidence="2" id="KW-1185">Reference proteome</keyword>
<proteinExistence type="predicted"/>
<comment type="caution">
    <text evidence="1">The sequence shown here is derived from an EMBL/GenBank/DDBJ whole genome shotgun (WGS) entry which is preliminary data.</text>
</comment>
<accession>A0A4C1VC67</accession>
<dbReference type="EMBL" id="BGZK01000305">
    <property type="protein sequence ID" value="GBP35544.1"/>
    <property type="molecule type" value="Genomic_DNA"/>
</dbReference>
<protein>
    <submittedName>
        <fullName evidence="1">Uncharacterized protein</fullName>
    </submittedName>
</protein>
<dbReference type="AlphaFoldDB" id="A0A4C1VC67"/>
<name>A0A4C1VC67_EUMVA</name>
<evidence type="ECO:0000313" key="2">
    <source>
        <dbReference type="Proteomes" id="UP000299102"/>
    </source>
</evidence>
<reference evidence="1 2" key="1">
    <citation type="journal article" date="2019" name="Commun. Biol.">
        <title>The bagworm genome reveals a unique fibroin gene that provides high tensile strength.</title>
        <authorList>
            <person name="Kono N."/>
            <person name="Nakamura H."/>
            <person name="Ohtoshi R."/>
            <person name="Tomita M."/>
            <person name="Numata K."/>
            <person name="Arakawa K."/>
        </authorList>
    </citation>
    <scope>NUCLEOTIDE SEQUENCE [LARGE SCALE GENOMIC DNA]</scope>
</reference>
<evidence type="ECO:0000313" key="1">
    <source>
        <dbReference type="EMBL" id="GBP35544.1"/>
    </source>
</evidence>
<gene>
    <name evidence="1" type="ORF">EVAR_17405_1</name>
</gene>
<organism evidence="1 2">
    <name type="scientific">Eumeta variegata</name>
    <name type="common">Bagworm moth</name>
    <name type="synonym">Eumeta japonica</name>
    <dbReference type="NCBI Taxonomy" id="151549"/>
    <lineage>
        <taxon>Eukaryota</taxon>
        <taxon>Metazoa</taxon>
        <taxon>Ecdysozoa</taxon>
        <taxon>Arthropoda</taxon>
        <taxon>Hexapoda</taxon>
        <taxon>Insecta</taxon>
        <taxon>Pterygota</taxon>
        <taxon>Neoptera</taxon>
        <taxon>Endopterygota</taxon>
        <taxon>Lepidoptera</taxon>
        <taxon>Glossata</taxon>
        <taxon>Ditrysia</taxon>
        <taxon>Tineoidea</taxon>
        <taxon>Psychidae</taxon>
        <taxon>Oiketicinae</taxon>
        <taxon>Eumeta</taxon>
    </lineage>
</organism>